<evidence type="ECO:0000313" key="12">
    <source>
        <dbReference type="Proteomes" id="UP000016931"/>
    </source>
</evidence>
<keyword evidence="2" id="KW-1003">Cell membrane</keyword>
<keyword evidence="3" id="KW-0336">GPI-anchor</keyword>
<dbReference type="GO" id="GO:0005886">
    <property type="term" value="C:plasma membrane"/>
    <property type="evidence" value="ECO:0007669"/>
    <property type="project" value="UniProtKB-SubCell"/>
</dbReference>
<evidence type="ECO:0000313" key="11">
    <source>
        <dbReference type="EMBL" id="EMF13476.1"/>
    </source>
</evidence>
<feature type="domain" description="Copper acquisition factor BIM1-like" evidence="10">
    <location>
        <begin position="19"/>
        <end position="205"/>
    </location>
</feature>
<keyword evidence="5 8" id="KW-0472">Membrane</keyword>
<evidence type="ECO:0000256" key="8">
    <source>
        <dbReference type="SAM" id="Phobius"/>
    </source>
</evidence>
<keyword evidence="8" id="KW-1133">Transmembrane helix</keyword>
<dbReference type="OrthoDB" id="5329488at2759"/>
<accession>M3BZJ8</accession>
<dbReference type="CDD" id="cd21176">
    <property type="entry name" value="LPMO_auxiliary-like"/>
    <property type="match status" value="1"/>
</dbReference>
<protein>
    <recommendedName>
        <fullName evidence="10">Copper acquisition factor BIM1-like domain-containing protein</fullName>
    </recommendedName>
</protein>
<keyword evidence="4 9" id="KW-0732">Signal</keyword>
<dbReference type="OMA" id="YPCGGIP"/>
<dbReference type="HOGENOM" id="CLU_070647_1_1_1"/>
<evidence type="ECO:0000256" key="7">
    <source>
        <dbReference type="ARBA" id="ARBA00023288"/>
    </source>
</evidence>
<dbReference type="InterPro" id="IPR046530">
    <property type="entry name" value="BIM1-like_dom"/>
</dbReference>
<dbReference type="Pfam" id="PF20238">
    <property type="entry name" value="BIM1-like_dom"/>
    <property type="match status" value="1"/>
</dbReference>
<dbReference type="RefSeq" id="XP_016761597.1">
    <property type="nucleotide sequence ID" value="XM_016905130.1"/>
</dbReference>
<dbReference type="PANTHER" id="PTHR34992">
    <property type="entry name" value="HYPHAL ANASTAMOSIS-7 PROTEIN"/>
    <property type="match status" value="1"/>
</dbReference>
<evidence type="ECO:0000256" key="1">
    <source>
        <dbReference type="ARBA" id="ARBA00004609"/>
    </source>
</evidence>
<reference evidence="11 12" key="1">
    <citation type="journal article" date="2012" name="PLoS Pathog.">
        <title>Diverse lifestyles and strategies of plant pathogenesis encoded in the genomes of eighteen Dothideomycetes fungi.</title>
        <authorList>
            <person name="Ohm R.A."/>
            <person name="Feau N."/>
            <person name="Henrissat B."/>
            <person name="Schoch C.L."/>
            <person name="Horwitz B.A."/>
            <person name="Barry K.W."/>
            <person name="Condon B.J."/>
            <person name="Copeland A.C."/>
            <person name="Dhillon B."/>
            <person name="Glaser F."/>
            <person name="Hesse C.N."/>
            <person name="Kosti I."/>
            <person name="LaButti K."/>
            <person name="Lindquist E.A."/>
            <person name="Lucas S."/>
            <person name="Salamov A.A."/>
            <person name="Bradshaw R.E."/>
            <person name="Ciuffetti L."/>
            <person name="Hamelin R.C."/>
            <person name="Kema G.H.J."/>
            <person name="Lawrence C."/>
            <person name="Scott J.A."/>
            <person name="Spatafora J.W."/>
            <person name="Turgeon B.G."/>
            <person name="de Wit P.J.G.M."/>
            <person name="Zhong S."/>
            <person name="Goodwin S.B."/>
            <person name="Grigoriev I.V."/>
        </authorList>
    </citation>
    <scope>NUCLEOTIDE SEQUENCE [LARGE SCALE GENOMIC DNA]</scope>
    <source>
        <strain evidence="11 12">SO2202</strain>
    </source>
</reference>
<sequence length="251" mass="27119">MHGIRTVLVAAATWNLATAHTVITYPGWRGNNLHTTGALPETNPDSIGIDYNNSTGEVEFPYGMQWMYPCGGLPQAENRTKWPVGGGALSVQPGWFPGHKKALFYVNIGIIESGMQAPPNYSHPVVGPLEVTGPNNTQYPGQFCYPQVRMPANVTLAVGQNITIQVIEIAQHGAALYSCVDVTLVEPKDMPREMEVTPQNCYNSSDLGFNRYFTTAALTAGASTTMTTSSISSTLLVLVAVVWTGMYTAFL</sequence>
<evidence type="ECO:0000256" key="4">
    <source>
        <dbReference type="ARBA" id="ARBA00022729"/>
    </source>
</evidence>
<evidence type="ECO:0000256" key="5">
    <source>
        <dbReference type="ARBA" id="ARBA00023136"/>
    </source>
</evidence>
<gene>
    <name evidence="11" type="ORF">SEPMUDRAFT_148754</name>
</gene>
<evidence type="ECO:0000256" key="6">
    <source>
        <dbReference type="ARBA" id="ARBA00023180"/>
    </source>
</evidence>
<name>M3BZJ8_SPHMS</name>
<keyword evidence="8" id="KW-0812">Transmembrane</keyword>
<keyword evidence="6" id="KW-0325">Glycoprotein</keyword>
<dbReference type="eggNOG" id="ENOG502SIF7">
    <property type="taxonomic scope" value="Eukaryota"/>
</dbReference>
<dbReference type="AlphaFoldDB" id="M3BZJ8"/>
<dbReference type="GO" id="GO:0098552">
    <property type="term" value="C:side of membrane"/>
    <property type="evidence" value="ECO:0007669"/>
    <property type="project" value="UniProtKB-KW"/>
</dbReference>
<dbReference type="InterPro" id="IPR046936">
    <property type="entry name" value="BIM1-like"/>
</dbReference>
<evidence type="ECO:0000256" key="2">
    <source>
        <dbReference type="ARBA" id="ARBA00022475"/>
    </source>
</evidence>
<keyword evidence="7" id="KW-0449">Lipoprotein</keyword>
<comment type="subcellular location">
    <subcellularLocation>
        <location evidence="1">Cell membrane</location>
        <topology evidence="1">Lipid-anchor</topology>
        <topology evidence="1">GPI-anchor</topology>
    </subcellularLocation>
</comment>
<feature type="signal peptide" evidence="9">
    <location>
        <begin position="1"/>
        <end position="19"/>
    </location>
</feature>
<proteinExistence type="predicted"/>
<feature type="transmembrane region" description="Helical" evidence="8">
    <location>
        <begin position="231"/>
        <end position="250"/>
    </location>
</feature>
<dbReference type="Proteomes" id="UP000016931">
    <property type="component" value="Unassembled WGS sequence"/>
</dbReference>
<evidence type="ECO:0000259" key="10">
    <source>
        <dbReference type="Pfam" id="PF20238"/>
    </source>
</evidence>
<dbReference type="EMBL" id="KB456263">
    <property type="protein sequence ID" value="EMF13476.1"/>
    <property type="molecule type" value="Genomic_DNA"/>
</dbReference>
<evidence type="ECO:0000256" key="9">
    <source>
        <dbReference type="SAM" id="SignalP"/>
    </source>
</evidence>
<feature type="chain" id="PRO_5004031627" description="Copper acquisition factor BIM1-like domain-containing protein" evidence="9">
    <location>
        <begin position="20"/>
        <end position="251"/>
    </location>
</feature>
<dbReference type="PANTHER" id="PTHR34992:SF10">
    <property type="entry name" value="COPPER ACQUISITION FACTOR BIM1-LIKE DOMAIN-CONTAINING PROTEIN"/>
    <property type="match status" value="1"/>
</dbReference>
<dbReference type="GeneID" id="27902267"/>
<organism evidence="11 12">
    <name type="scientific">Sphaerulina musiva (strain SO2202)</name>
    <name type="common">Poplar stem canker fungus</name>
    <name type="synonym">Septoria musiva</name>
    <dbReference type="NCBI Taxonomy" id="692275"/>
    <lineage>
        <taxon>Eukaryota</taxon>
        <taxon>Fungi</taxon>
        <taxon>Dikarya</taxon>
        <taxon>Ascomycota</taxon>
        <taxon>Pezizomycotina</taxon>
        <taxon>Dothideomycetes</taxon>
        <taxon>Dothideomycetidae</taxon>
        <taxon>Mycosphaerellales</taxon>
        <taxon>Mycosphaerellaceae</taxon>
        <taxon>Sphaerulina</taxon>
    </lineage>
</organism>
<evidence type="ECO:0000256" key="3">
    <source>
        <dbReference type="ARBA" id="ARBA00022622"/>
    </source>
</evidence>
<keyword evidence="12" id="KW-1185">Reference proteome</keyword>